<sequence>MKINLMSLAFKTKDLEHNKNIIIKSMREYAQKADLLVFGESFLHGFEALSWDYEKDKAIAIDINDDIINEIKIAAKENSIAVSFGMIEKSDDALYSSMITIGKTGEIMDVFRRVSDGWKEPIAGHQYKEGDGFHAFDFDDKKILVGICGDFWHDELIQKAADIEKDLVLWPVYTDFEPRVWNEEEKFEYAVQAEKLKSPVLYVNSVCYDFDEPYISKGGACYFDGGKIIKEVPSGAEAVLKIEIN</sequence>
<dbReference type="PROSITE" id="PS50263">
    <property type="entry name" value="CN_HYDROLASE"/>
    <property type="match status" value="1"/>
</dbReference>
<evidence type="ECO:0000313" key="4">
    <source>
        <dbReference type="Proteomes" id="UP000831151"/>
    </source>
</evidence>
<dbReference type="InterPro" id="IPR003010">
    <property type="entry name" value="C-N_Hydrolase"/>
</dbReference>
<dbReference type="InterPro" id="IPR050345">
    <property type="entry name" value="Aliph_Amidase/BUP"/>
</dbReference>
<evidence type="ECO:0000313" key="3">
    <source>
        <dbReference type="EMBL" id="UQK59492.1"/>
    </source>
</evidence>
<evidence type="ECO:0000259" key="2">
    <source>
        <dbReference type="PROSITE" id="PS50263"/>
    </source>
</evidence>
<dbReference type="PANTHER" id="PTHR43674:SF2">
    <property type="entry name" value="BETA-UREIDOPROPIONASE"/>
    <property type="match status" value="1"/>
</dbReference>
<keyword evidence="1 3" id="KW-0378">Hydrolase</keyword>
<dbReference type="Proteomes" id="UP000831151">
    <property type="component" value="Chromosome"/>
</dbReference>
<dbReference type="GO" id="GO:0016811">
    <property type="term" value="F:hydrolase activity, acting on carbon-nitrogen (but not peptide) bonds, in linear amides"/>
    <property type="evidence" value="ECO:0007669"/>
    <property type="project" value="TreeGrafter"/>
</dbReference>
<reference evidence="3" key="1">
    <citation type="submission" date="2022-04" db="EMBL/GenBank/DDBJ databases">
        <title>Complete genome sequences of Ezakiella coagulans and Fenollaria massiliensis.</title>
        <authorList>
            <person name="France M.T."/>
            <person name="Clifford J."/>
            <person name="Narina S."/>
            <person name="Rutt L."/>
            <person name="Ravel J."/>
        </authorList>
    </citation>
    <scope>NUCLEOTIDE SEQUENCE</scope>
    <source>
        <strain evidence="3">C0061C2</strain>
    </source>
</reference>
<dbReference type="EMBL" id="CP096649">
    <property type="protein sequence ID" value="UQK59492.1"/>
    <property type="molecule type" value="Genomic_DNA"/>
</dbReference>
<dbReference type="CDD" id="cd07197">
    <property type="entry name" value="nitrilase"/>
    <property type="match status" value="1"/>
</dbReference>
<gene>
    <name evidence="3" type="ORF">M1R53_02200</name>
</gene>
<dbReference type="AlphaFoldDB" id="A0A9E7DKL5"/>
<dbReference type="PANTHER" id="PTHR43674">
    <property type="entry name" value="NITRILASE C965.09-RELATED"/>
    <property type="match status" value="1"/>
</dbReference>
<accession>A0A9E7DKL5</accession>
<feature type="domain" description="CN hydrolase" evidence="2">
    <location>
        <begin position="1"/>
        <end position="245"/>
    </location>
</feature>
<dbReference type="SUPFAM" id="SSF56317">
    <property type="entry name" value="Carbon-nitrogen hydrolase"/>
    <property type="match status" value="1"/>
</dbReference>
<name>A0A9E7DKL5_9FIRM</name>
<dbReference type="Pfam" id="PF00795">
    <property type="entry name" value="CN_hydrolase"/>
    <property type="match status" value="1"/>
</dbReference>
<organism evidence="3 4">
    <name type="scientific">Fenollaria massiliensis</name>
    <dbReference type="NCBI Taxonomy" id="938288"/>
    <lineage>
        <taxon>Bacteria</taxon>
        <taxon>Bacillati</taxon>
        <taxon>Bacillota</taxon>
        <taxon>Clostridia</taxon>
        <taxon>Eubacteriales</taxon>
        <taxon>Fenollaria</taxon>
    </lineage>
</organism>
<dbReference type="RefSeq" id="WP_249242916.1">
    <property type="nucleotide sequence ID" value="NZ_CP096649.1"/>
</dbReference>
<proteinExistence type="predicted"/>
<protein>
    <submittedName>
        <fullName evidence="3">Carbon-nitrogen hydrolase family protein</fullName>
    </submittedName>
</protein>
<dbReference type="InterPro" id="IPR036526">
    <property type="entry name" value="C-N_Hydrolase_sf"/>
</dbReference>
<evidence type="ECO:0000256" key="1">
    <source>
        <dbReference type="ARBA" id="ARBA00022801"/>
    </source>
</evidence>
<dbReference type="KEGG" id="fms:M1R53_02200"/>
<keyword evidence="4" id="KW-1185">Reference proteome</keyword>
<dbReference type="Gene3D" id="3.60.110.10">
    <property type="entry name" value="Carbon-nitrogen hydrolase"/>
    <property type="match status" value="1"/>
</dbReference>